<organism evidence="1 2">
    <name type="scientific">Mycena metata</name>
    <dbReference type="NCBI Taxonomy" id="1033252"/>
    <lineage>
        <taxon>Eukaryota</taxon>
        <taxon>Fungi</taxon>
        <taxon>Dikarya</taxon>
        <taxon>Basidiomycota</taxon>
        <taxon>Agaricomycotina</taxon>
        <taxon>Agaricomycetes</taxon>
        <taxon>Agaricomycetidae</taxon>
        <taxon>Agaricales</taxon>
        <taxon>Marasmiineae</taxon>
        <taxon>Mycenaceae</taxon>
        <taxon>Mycena</taxon>
    </lineage>
</organism>
<evidence type="ECO:0000313" key="1">
    <source>
        <dbReference type="EMBL" id="KAJ7754613.1"/>
    </source>
</evidence>
<name>A0AAD7NCM0_9AGAR</name>
<dbReference type="EMBL" id="JARKIB010000052">
    <property type="protein sequence ID" value="KAJ7754613.1"/>
    <property type="molecule type" value="Genomic_DNA"/>
</dbReference>
<evidence type="ECO:0000313" key="2">
    <source>
        <dbReference type="Proteomes" id="UP001215598"/>
    </source>
</evidence>
<feature type="non-terminal residue" evidence="1">
    <location>
        <position position="1"/>
    </location>
</feature>
<keyword evidence="2" id="KW-1185">Reference proteome</keyword>
<sequence>PREAAILQCAQLLLSAALQGTMQCHCEARAWLHLGNTVGIIFSAYHSIYQFDLLYRNVTQKNCIPPILGKHIFPIKNLARCHIWHHLALIFSILSDIKPSFPTSQQAPPPVNQCLLSRPAPLQHPRLRPDDNGSFGFKSTSLDFIHHLALWIIIHPGLL</sequence>
<accession>A0AAD7NCM0</accession>
<comment type="caution">
    <text evidence="1">The sequence shown here is derived from an EMBL/GenBank/DDBJ whole genome shotgun (WGS) entry which is preliminary data.</text>
</comment>
<proteinExistence type="predicted"/>
<dbReference type="AlphaFoldDB" id="A0AAD7NCM0"/>
<reference evidence="1" key="1">
    <citation type="submission" date="2023-03" db="EMBL/GenBank/DDBJ databases">
        <title>Massive genome expansion in bonnet fungi (Mycena s.s.) driven by repeated elements and novel gene families across ecological guilds.</title>
        <authorList>
            <consortium name="Lawrence Berkeley National Laboratory"/>
            <person name="Harder C.B."/>
            <person name="Miyauchi S."/>
            <person name="Viragh M."/>
            <person name="Kuo A."/>
            <person name="Thoen E."/>
            <person name="Andreopoulos B."/>
            <person name="Lu D."/>
            <person name="Skrede I."/>
            <person name="Drula E."/>
            <person name="Henrissat B."/>
            <person name="Morin E."/>
            <person name="Kohler A."/>
            <person name="Barry K."/>
            <person name="LaButti K."/>
            <person name="Morin E."/>
            <person name="Salamov A."/>
            <person name="Lipzen A."/>
            <person name="Mereny Z."/>
            <person name="Hegedus B."/>
            <person name="Baldrian P."/>
            <person name="Stursova M."/>
            <person name="Weitz H."/>
            <person name="Taylor A."/>
            <person name="Grigoriev I.V."/>
            <person name="Nagy L.G."/>
            <person name="Martin F."/>
            <person name="Kauserud H."/>
        </authorList>
    </citation>
    <scope>NUCLEOTIDE SEQUENCE</scope>
    <source>
        <strain evidence="1">CBHHK182m</strain>
    </source>
</reference>
<protein>
    <submittedName>
        <fullName evidence="1">Uncharacterized protein</fullName>
    </submittedName>
</protein>
<dbReference type="Proteomes" id="UP001215598">
    <property type="component" value="Unassembled WGS sequence"/>
</dbReference>
<gene>
    <name evidence="1" type="ORF">B0H16DRAFT_1542966</name>
</gene>
<feature type="non-terminal residue" evidence="1">
    <location>
        <position position="159"/>
    </location>
</feature>